<reference evidence="2" key="2">
    <citation type="submission" date="2023-06" db="EMBL/GenBank/DDBJ databases">
        <authorList>
            <consortium name="Lawrence Berkeley National Laboratory"/>
            <person name="Haridas S."/>
            <person name="Hensen N."/>
            <person name="Bonometti L."/>
            <person name="Westerberg I."/>
            <person name="Brannstrom I.O."/>
            <person name="Guillou S."/>
            <person name="Cros-Aarteil S."/>
            <person name="Calhoun S."/>
            <person name="Kuo A."/>
            <person name="Mondo S."/>
            <person name="Pangilinan J."/>
            <person name="Riley R."/>
            <person name="LaButti K."/>
            <person name="Andreopoulos B."/>
            <person name="Lipzen A."/>
            <person name="Chen C."/>
            <person name="Yanf M."/>
            <person name="Daum C."/>
            <person name="Ng V."/>
            <person name="Clum A."/>
            <person name="Steindorff A."/>
            <person name="Ohm R."/>
            <person name="Martin F."/>
            <person name="Silar P."/>
            <person name="Natvig D."/>
            <person name="Lalanne C."/>
            <person name="Gautier V."/>
            <person name="Ament-velasquez S.L."/>
            <person name="Kruys A."/>
            <person name="Hutchinson M.I."/>
            <person name="Powell A.J."/>
            <person name="Barry K."/>
            <person name="Miller A.N."/>
            <person name="Grigoriev I.V."/>
            <person name="Debuchy R."/>
            <person name="Gladieux P."/>
            <person name="Thoren M.H."/>
            <person name="Johannesson H."/>
        </authorList>
    </citation>
    <scope>NUCLEOTIDE SEQUENCE</scope>
    <source>
        <strain evidence="2">CBS 232.78</strain>
    </source>
</reference>
<keyword evidence="3" id="KW-1185">Reference proteome</keyword>
<protein>
    <submittedName>
        <fullName evidence="2">Uncharacterized protein</fullName>
    </submittedName>
</protein>
<proteinExistence type="predicted"/>
<evidence type="ECO:0000313" key="3">
    <source>
        <dbReference type="Proteomes" id="UP001285441"/>
    </source>
</evidence>
<comment type="caution">
    <text evidence="2">The sequence shown here is derived from an EMBL/GenBank/DDBJ whole genome shotgun (WGS) entry which is preliminary data.</text>
</comment>
<feature type="compositionally biased region" description="Polar residues" evidence="1">
    <location>
        <begin position="48"/>
        <end position="69"/>
    </location>
</feature>
<feature type="region of interest" description="Disordered" evidence="1">
    <location>
        <begin position="33"/>
        <end position="69"/>
    </location>
</feature>
<sequence>MVNDTIPQESEQRNIFLGLIQEASANIPLAPPVPPSTSQPVTSAPSTRNVNSGVNATSETRGCTVTQSSTGDTAVVGSLTGTSIPLTVAPRIAPVKQRKEIPHYRRHAMRACGPPRRDWNLSRSSRGGKEEITSSMQQRQQRQQPYPHETAPTDDPAPIGNRKRKGSTSLEEDQPPASRPKSDREDSESGSAVRPVPAIRDQRWKLSSVEERRMDGQREGESIYDFGNGVKHIWV</sequence>
<gene>
    <name evidence="2" type="ORF">B0H63DRAFT_525907</name>
</gene>
<dbReference type="AlphaFoldDB" id="A0AAE0N8F0"/>
<evidence type="ECO:0000313" key="2">
    <source>
        <dbReference type="EMBL" id="KAK3374606.1"/>
    </source>
</evidence>
<dbReference type="EMBL" id="JAULSW010000007">
    <property type="protein sequence ID" value="KAK3374606.1"/>
    <property type="molecule type" value="Genomic_DNA"/>
</dbReference>
<dbReference type="Proteomes" id="UP001285441">
    <property type="component" value="Unassembled WGS sequence"/>
</dbReference>
<evidence type="ECO:0000256" key="1">
    <source>
        <dbReference type="SAM" id="MobiDB-lite"/>
    </source>
</evidence>
<reference evidence="2" key="1">
    <citation type="journal article" date="2023" name="Mol. Phylogenet. Evol.">
        <title>Genome-scale phylogeny and comparative genomics of the fungal order Sordariales.</title>
        <authorList>
            <person name="Hensen N."/>
            <person name="Bonometti L."/>
            <person name="Westerberg I."/>
            <person name="Brannstrom I.O."/>
            <person name="Guillou S."/>
            <person name="Cros-Aarteil S."/>
            <person name="Calhoun S."/>
            <person name="Haridas S."/>
            <person name="Kuo A."/>
            <person name="Mondo S."/>
            <person name="Pangilinan J."/>
            <person name="Riley R."/>
            <person name="LaButti K."/>
            <person name="Andreopoulos B."/>
            <person name="Lipzen A."/>
            <person name="Chen C."/>
            <person name="Yan M."/>
            <person name="Daum C."/>
            <person name="Ng V."/>
            <person name="Clum A."/>
            <person name="Steindorff A."/>
            <person name="Ohm R.A."/>
            <person name="Martin F."/>
            <person name="Silar P."/>
            <person name="Natvig D.O."/>
            <person name="Lalanne C."/>
            <person name="Gautier V."/>
            <person name="Ament-Velasquez S.L."/>
            <person name="Kruys A."/>
            <person name="Hutchinson M.I."/>
            <person name="Powell A.J."/>
            <person name="Barry K."/>
            <person name="Miller A.N."/>
            <person name="Grigoriev I.V."/>
            <person name="Debuchy R."/>
            <person name="Gladieux P."/>
            <person name="Hiltunen Thoren M."/>
            <person name="Johannesson H."/>
        </authorList>
    </citation>
    <scope>NUCLEOTIDE SEQUENCE</scope>
    <source>
        <strain evidence="2">CBS 232.78</strain>
    </source>
</reference>
<organism evidence="2 3">
    <name type="scientific">Podospora didyma</name>
    <dbReference type="NCBI Taxonomy" id="330526"/>
    <lineage>
        <taxon>Eukaryota</taxon>
        <taxon>Fungi</taxon>
        <taxon>Dikarya</taxon>
        <taxon>Ascomycota</taxon>
        <taxon>Pezizomycotina</taxon>
        <taxon>Sordariomycetes</taxon>
        <taxon>Sordariomycetidae</taxon>
        <taxon>Sordariales</taxon>
        <taxon>Podosporaceae</taxon>
        <taxon>Podospora</taxon>
    </lineage>
</organism>
<name>A0AAE0N8F0_9PEZI</name>
<feature type="compositionally biased region" description="Basic and acidic residues" evidence="1">
    <location>
        <begin position="200"/>
        <end position="216"/>
    </location>
</feature>
<accession>A0AAE0N8F0</accession>
<feature type="region of interest" description="Disordered" evidence="1">
    <location>
        <begin position="97"/>
        <end position="216"/>
    </location>
</feature>
<feature type="compositionally biased region" description="Low complexity" evidence="1">
    <location>
        <begin position="38"/>
        <end position="47"/>
    </location>
</feature>